<dbReference type="AlphaFoldDB" id="A0A1C7NPI7"/>
<evidence type="ECO:0000313" key="1">
    <source>
        <dbReference type="EMBL" id="OBZ90918.1"/>
    </source>
</evidence>
<name>A0A1C7NPI7_9FUNG</name>
<dbReference type="EMBL" id="LUGH01000029">
    <property type="protein sequence ID" value="OBZ90918.1"/>
    <property type="molecule type" value="Genomic_DNA"/>
</dbReference>
<keyword evidence="2" id="KW-1185">Reference proteome</keyword>
<comment type="caution">
    <text evidence="1">The sequence shown here is derived from an EMBL/GenBank/DDBJ whole genome shotgun (WGS) entry which is preliminary data.</text>
</comment>
<proteinExistence type="predicted"/>
<organism evidence="1 2">
    <name type="scientific">Choanephora cucurbitarum</name>
    <dbReference type="NCBI Taxonomy" id="101091"/>
    <lineage>
        <taxon>Eukaryota</taxon>
        <taxon>Fungi</taxon>
        <taxon>Fungi incertae sedis</taxon>
        <taxon>Mucoromycota</taxon>
        <taxon>Mucoromycotina</taxon>
        <taxon>Mucoromycetes</taxon>
        <taxon>Mucorales</taxon>
        <taxon>Mucorineae</taxon>
        <taxon>Choanephoraceae</taxon>
        <taxon>Choanephoroideae</taxon>
        <taxon>Choanephora</taxon>
    </lineage>
</organism>
<accession>A0A1C7NPI7</accession>
<gene>
    <name evidence="1" type="ORF">A0J61_01038</name>
</gene>
<protein>
    <submittedName>
        <fullName evidence="1">Uncharacterized protein</fullName>
    </submittedName>
</protein>
<sequence length="78" mass="9456">MVPELKRKHQYRLLHNNSDRKCFFVCAPVPASLSKQSKRKWYTYLIQRMLAHFFLFGENSTRKHMHYSSTFRNNHPTV</sequence>
<reference evidence="1 2" key="1">
    <citation type="submission" date="2016-03" db="EMBL/GenBank/DDBJ databases">
        <title>Choanephora cucurbitarum.</title>
        <authorList>
            <person name="Min B."/>
            <person name="Park H."/>
            <person name="Park J.-H."/>
            <person name="Shin H.-D."/>
            <person name="Choi I.-G."/>
        </authorList>
    </citation>
    <scope>NUCLEOTIDE SEQUENCE [LARGE SCALE GENOMIC DNA]</scope>
    <source>
        <strain evidence="1 2">KUS-F28377</strain>
    </source>
</reference>
<dbReference type="InParanoid" id="A0A1C7NPI7"/>
<evidence type="ECO:0000313" key="2">
    <source>
        <dbReference type="Proteomes" id="UP000093000"/>
    </source>
</evidence>
<dbReference type="Proteomes" id="UP000093000">
    <property type="component" value="Unassembled WGS sequence"/>
</dbReference>